<keyword evidence="3" id="KW-1185">Reference proteome</keyword>
<sequence length="174" mass="19964">MVLNSIEKLLEKYDNGETTIKEEQQLKAYFAQEEVAPHLESYKTMFQYFNTTKQEDLYTKDVPLKTKKSHIYQWISVAALLVLSLGIFTTQFGEDKLTYSQLTLQEQKDYDQAVEVFNLIGSKFEQGESNMAAFGLMSNKLSEGAEKFEPVAEFSKATNKILKSKKKKTKTSKN</sequence>
<evidence type="ECO:0000256" key="1">
    <source>
        <dbReference type="SAM" id="Phobius"/>
    </source>
</evidence>
<evidence type="ECO:0000313" key="2">
    <source>
        <dbReference type="EMBL" id="MFD2916094.1"/>
    </source>
</evidence>
<keyword evidence="1" id="KW-1133">Transmembrane helix</keyword>
<name>A0ABW5ZST8_9FLAO</name>
<dbReference type="Proteomes" id="UP001597548">
    <property type="component" value="Unassembled WGS sequence"/>
</dbReference>
<keyword evidence="1" id="KW-0472">Membrane</keyword>
<dbReference type="RefSeq" id="WP_194508105.1">
    <property type="nucleotide sequence ID" value="NZ_JADILU010000004.1"/>
</dbReference>
<accession>A0ABW5ZST8</accession>
<organism evidence="2 3">
    <name type="scientific">Psychroserpens luteus</name>
    <dbReference type="NCBI Taxonomy" id="1434066"/>
    <lineage>
        <taxon>Bacteria</taxon>
        <taxon>Pseudomonadati</taxon>
        <taxon>Bacteroidota</taxon>
        <taxon>Flavobacteriia</taxon>
        <taxon>Flavobacteriales</taxon>
        <taxon>Flavobacteriaceae</taxon>
        <taxon>Psychroserpens</taxon>
    </lineage>
</organism>
<evidence type="ECO:0000313" key="3">
    <source>
        <dbReference type="Proteomes" id="UP001597548"/>
    </source>
</evidence>
<feature type="transmembrane region" description="Helical" evidence="1">
    <location>
        <begin position="71"/>
        <end position="90"/>
    </location>
</feature>
<gene>
    <name evidence="2" type="ORF">ACFS29_10630</name>
</gene>
<protein>
    <recommendedName>
        <fullName evidence="4">Anti-sigma factor</fullName>
    </recommendedName>
</protein>
<reference evidence="3" key="1">
    <citation type="journal article" date="2019" name="Int. J. Syst. Evol. Microbiol.">
        <title>The Global Catalogue of Microorganisms (GCM) 10K type strain sequencing project: providing services to taxonomists for standard genome sequencing and annotation.</title>
        <authorList>
            <consortium name="The Broad Institute Genomics Platform"/>
            <consortium name="The Broad Institute Genome Sequencing Center for Infectious Disease"/>
            <person name="Wu L."/>
            <person name="Ma J."/>
        </authorList>
    </citation>
    <scope>NUCLEOTIDE SEQUENCE [LARGE SCALE GENOMIC DNA]</scope>
    <source>
        <strain evidence="3">KCTC 32514</strain>
    </source>
</reference>
<keyword evidence="1" id="KW-0812">Transmembrane</keyword>
<dbReference type="EMBL" id="JBHUOS010000009">
    <property type="protein sequence ID" value="MFD2916094.1"/>
    <property type="molecule type" value="Genomic_DNA"/>
</dbReference>
<evidence type="ECO:0008006" key="4">
    <source>
        <dbReference type="Google" id="ProtNLM"/>
    </source>
</evidence>
<proteinExistence type="predicted"/>
<comment type="caution">
    <text evidence="2">The sequence shown here is derived from an EMBL/GenBank/DDBJ whole genome shotgun (WGS) entry which is preliminary data.</text>
</comment>